<evidence type="ECO:0000313" key="2">
    <source>
        <dbReference type="EMBL" id="ADL55961.1"/>
    </source>
</evidence>
<accession>D9SHG4</accession>
<dbReference type="AlphaFoldDB" id="D9SHG4"/>
<dbReference type="HOGENOM" id="CLU_2953893_0_0_4"/>
<protein>
    <submittedName>
        <fullName evidence="2">Uncharacterized protein</fullName>
    </submittedName>
</protein>
<feature type="region of interest" description="Disordered" evidence="1">
    <location>
        <begin position="1"/>
        <end position="25"/>
    </location>
</feature>
<keyword evidence="3" id="KW-1185">Reference proteome</keyword>
<dbReference type="EMBL" id="CP002159">
    <property type="protein sequence ID" value="ADL55961.1"/>
    <property type="molecule type" value="Genomic_DNA"/>
</dbReference>
<evidence type="ECO:0000313" key="3">
    <source>
        <dbReference type="Proteomes" id="UP000001235"/>
    </source>
</evidence>
<organism evidence="2 3">
    <name type="scientific">Gallionella capsiferriformans (strain ES-2)</name>
    <name type="common">Gallionella ferruginea capsiferriformans (strain ES-2)</name>
    <dbReference type="NCBI Taxonomy" id="395494"/>
    <lineage>
        <taxon>Bacteria</taxon>
        <taxon>Pseudomonadati</taxon>
        <taxon>Pseudomonadota</taxon>
        <taxon>Betaproteobacteria</taxon>
        <taxon>Nitrosomonadales</taxon>
        <taxon>Gallionellaceae</taxon>
        <taxon>Gallionella</taxon>
    </lineage>
</organism>
<sequence length="59" mass="6918">MACYEPQSSRQDEQRGIKSRRARQHAYAGKMNSFQHGRLPDYLHVWRATPVMLPRGSFL</sequence>
<proteinExistence type="predicted"/>
<evidence type="ECO:0000256" key="1">
    <source>
        <dbReference type="SAM" id="MobiDB-lite"/>
    </source>
</evidence>
<name>D9SHG4_GALCS</name>
<dbReference type="KEGG" id="gca:Galf_1955"/>
<gene>
    <name evidence="2" type="ordered locus">Galf_1955</name>
</gene>
<dbReference type="Proteomes" id="UP000001235">
    <property type="component" value="Chromosome"/>
</dbReference>
<reference evidence="2 3" key="1">
    <citation type="submission" date="2010-08" db="EMBL/GenBank/DDBJ databases">
        <title>Complete sequence of Gallionella capsiferriformans ES-2.</title>
        <authorList>
            <consortium name="US DOE Joint Genome Institute"/>
            <person name="Lucas S."/>
            <person name="Copeland A."/>
            <person name="Lapidus A."/>
            <person name="Cheng J.-F."/>
            <person name="Bruce D."/>
            <person name="Goodwin L."/>
            <person name="Pitluck S."/>
            <person name="Chertkov O."/>
            <person name="Davenport K.W."/>
            <person name="Detter J.C."/>
            <person name="Han C."/>
            <person name="Tapia R."/>
            <person name="Land M."/>
            <person name="Hauser L."/>
            <person name="Chang Y.-J."/>
            <person name="Jeffries C."/>
            <person name="Kyrpides N."/>
            <person name="Ivanova N."/>
            <person name="Mikhailova N."/>
            <person name="Shelobolina E.S."/>
            <person name="Picardal F."/>
            <person name="Roden E."/>
            <person name="Emerson D."/>
            <person name="Woyke T."/>
        </authorList>
    </citation>
    <scope>NUCLEOTIDE SEQUENCE [LARGE SCALE GENOMIC DNA]</scope>
    <source>
        <strain evidence="2 3">ES-2</strain>
    </source>
</reference>